<dbReference type="AlphaFoldDB" id="A0A9J7K6N5"/>
<evidence type="ECO:0000256" key="10">
    <source>
        <dbReference type="ARBA" id="ARBA00008307"/>
    </source>
</evidence>
<comment type="cofactor">
    <cofactor evidence="3">
        <name>Zn(2+)</name>
        <dbReference type="ChEBI" id="CHEBI:29105"/>
    </cofactor>
</comment>
<evidence type="ECO:0000256" key="22">
    <source>
        <dbReference type="ARBA" id="ARBA00022729"/>
    </source>
</evidence>
<evidence type="ECO:0000259" key="51">
    <source>
        <dbReference type="Pfam" id="PF20266"/>
    </source>
</evidence>
<dbReference type="GO" id="GO:0006281">
    <property type="term" value="P:DNA repair"/>
    <property type="evidence" value="ECO:0007669"/>
    <property type="project" value="UniProtKB-KW"/>
</dbReference>
<evidence type="ECO:0000256" key="48">
    <source>
        <dbReference type="ARBA" id="ARBA00077628"/>
    </source>
</evidence>
<dbReference type="GO" id="GO:0032481">
    <property type="term" value="P:positive regulation of type I interferon production"/>
    <property type="evidence" value="ECO:0007669"/>
    <property type="project" value="UniProtKB-ARBA"/>
</dbReference>
<dbReference type="GeneID" id="100754516"/>
<dbReference type="RefSeq" id="XP_035299706.1">
    <property type="nucleotide sequence ID" value="XM_035443815.1"/>
</dbReference>
<dbReference type="GO" id="GO:0005829">
    <property type="term" value="C:cytosol"/>
    <property type="evidence" value="ECO:0007669"/>
    <property type="project" value="UniProtKB-SubCell"/>
</dbReference>
<dbReference type="RefSeq" id="XP_035312258.1">
    <property type="nucleotide sequence ID" value="XM_035456367.1"/>
</dbReference>
<comment type="catalytic activity">
    <reaction evidence="45">
        <text>pppGp(2'-5')A = 2',3'-cGAMP + diphosphate</text>
        <dbReference type="Rhea" id="RHEA:23924"/>
        <dbReference type="ChEBI" id="CHEBI:33019"/>
        <dbReference type="ChEBI" id="CHEBI:78318"/>
        <dbReference type="ChEBI" id="CHEBI:143093"/>
    </reaction>
    <physiologicalReaction direction="left-to-right" evidence="45">
        <dbReference type="Rhea" id="RHEA:23925"/>
    </physiologicalReaction>
</comment>
<evidence type="ECO:0000256" key="18">
    <source>
        <dbReference type="ARBA" id="ARBA00022679"/>
    </source>
</evidence>
<keyword evidence="11" id="KW-0158">Chromosome</keyword>
<evidence type="ECO:0000256" key="34">
    <source>
        <dbReference type="ARBA" id="ARBA00023121"/>
    </source>
</evidence>
<evidence type="ECO:0000256" key="29">
    <source>
        <dbReference type="ARBA" id="ARBA00022843"/>
    </source>
</evidence>
<keyword evidence="37" id="KW-0472">Membrane</keyword>
<dbReference type="GO" id="GO:0005524">
    <property type="term" value="F:ATP binding"/>
    <property type="evidence" value="ECO:0007669"/>
    <property type="project" value="UniProtKB-KW"/>
</dbReference>
<keyword evidence="35" id="KW-0238">DNA-binding</keyword>
<evidence type="ECO:0000256" key="39">
    <source>
        <dbReference type="ARBA" id="ARBA00023204"/>
    </source>
</evidence>
<evidence type="ECO:0000256" key="7">
    <source>
        <dbReference type="ARBA" id="ARBA00004479"/>
    </source>
</evidence>
<evidence type="ECO:0000256" key="27">
    <source>
        <dbReference type="ARBA" id="ARBA00022840"/>
    </source>
</evidence>
<keyword evidence="13" id="KW-0488">Methylation</keyword>
<keyword evidence="31" id="KW-1133">Transmembrane helix</keyword>
<evidence type="ECO:0000256" key="45">
    <source>
        <dbReference type="ARBA" id="ARBA00051277"/>
    </source>
</evidence>
<evidence type="ECO:0000256" key="21">
    <source>
        <dbReference type="ARBA" id="ARBA00022723"/>
    </source>
</evidence>
<comment type="catalytic activity">
    <reaction evidence="44">
        <text>GTP + ATP = pppGp(2'-5')A + diphosphate</text>
        <dbReference type="Rhea" id="RHEA:23748"/>
        <dbReference type="ChEBI" id="CHEBI:30616"/>
        <dbReference type="ChEBI" id="CHEBI:33019"/>
        <dbReference type="ChEBI" id="CHEBI:37565"/>
        <dbReference type="ChEBI" id="CHEBI:78318"/>
    </reaction>
    <physiologicalReaction direction="left-to-right" evidence="44">
        <dbReference type="Rhea" id="RHEA:23749"/>
    </physiologicalReaction>
</comment>
<evidence type="ECO:0000256" key="25">
    <source>
        <dbReference type="ARBA" id="ARBA00022765"/>
    </source>
</evidence>
<keyword evidence="40" id="KW-0539">Nucleus</keyword>
<keyword evidence="30" id="KW-0391">Immunity</keyword>
<dbReference type="InterPro" id="IPR026250">
    <property type="entry name" value="ITPRIP-like"/>
</dbReference>
<dbReference type="KEGG" id="cge:100754516"/>
<evidence type="ECO:0000256" key="43">
    <source>
        <dbReference type="ARBA" id="ARBA00050833"/>
    </source>
</evidence>
<keyword evidence="39" id="KW-0234">DNA repair</keyword>
<dbReference type="GO" id="GO:0035861">
    <property type="term" value="C:site of double-strand break"/>
    <property type="evidence" value="ECO:0007669"/>
    <property type="project" value="TreeGrafter"/>
</dbReference>
<evidence type="ECO:0000256" key="6">
    <source>
        <dbReference type="ARBA" id="ARBA00004286"/>
    </source>
</evidence>
<dbReference type="InterPro" id="IPR046903">
    <property type="entry name" value="Mab-21-like_nuc_Trfase"/>
</dbReference>
<keyword evidence="16" id="KW-0597">Phosphoprotein</keyword>
<evidence type="ECO:0000256" key="20">
    <source>
        <dbReference type="ARBA" id="ARBA00022695"/>
    </source>
</evidence>
<comment type="catalytic activity">
    <reaction evidence="43">
        <text>GTP + ATP = 2',3'-cGAMP + 2 diphosphate</text>
        <dbReference type="Rhea" id="RHEA:42064"/>
        <dbReference type="ChEBI" id="CHEBI:30616"/>
        <dbReference type="ChEBI" id="CHEBI:33019"/>
        <dbReference type="ChEBI" id="CHEBI:37565"/>
        <dbReference type="ChEBI" id="CHEBI:143093"/>
        <dbReference type="EC" id="2.7.7.86"/>
    </reaction>
    <physiologicalReaction direction="left-to-right" evidence="43">
        <dbReference type="Rhea" id="RHEA:42065"/>
    </physiologicalReaction>
</comment>
<evidence type="ECO:0000256" key="8">
    <source>
        <dbReference type="ARBA" id="ARBA00004514"/>
    </source>
</evidence>
<keyword evidence="20" id="KW-0548">Nucleotidyltransferase</keyword>
<dbReference type="Pfam" id="PF20266">
    <property type="entry name" value="Mab-21_C"/>
    <property type="match status" value="1"/>
</dbReference>
<evidence type="ECO:0000256" key="5">
    <source>
        <dbReference type="ARBA" id="ARBA00004202"/>
    </source>
</evidence>
<dbReference type="GO" id="GO:2000042">
    <property type="term" value="P:negative regulation of double-strand break repair via homologous recombination"/>
    <property type="evidence" value="ECO:0007669"/>
    <property type="project" value="UniProtKB-ARBA"/>
</dbReference>
<dbReference type="InterPro" id="IPR046906">
    <property type="entry name" value="Mab-21_HhH/H2TH-like"/>
</dbReference>
<feature type="compositionally biased region" description="Pro residues" evidence="49">
    <location>
        <begin position="257"/>
        <end position="266"/>
    </location>
</feature>
<feature type="domain" description="Mab-21-like HhH/H2TH-like" evidence="51">
    <location>
        <begin position="681"/>
        <end position="782"/>
    </location>
</feature>
<dbReference type="PRINTS" id="PR02107">
    <property type="entry name" value="INOS145TPRIP"/>
</dbReference>
<evidence type="ECO:0000256" key="44">
    <source>
        <dbReference type="ARBA" id="ARBA00051027"/>
    </source>
</evidence>
<dbReference type="RefSeq" id="XP_027292930.1">
    <property type="nucleotide sequence ID" value="XM_027437129.2"/>
</dbReference>
<feature type="compositionally biased region" description="Basic and acidic residues" evidence="49">
    <location>
        <begin position="428"/>
        <end position="437"/>
    </location>
</feature>
<keyword evidence="24" id="KW-0227">DNA damage</keyword>
<dbReference type="GO" id="GO:0005525">
    <property type="term" value="F:GTP binding"/>
    <property type="evidence" value="ECO:0007669"/>
    <property type="project" value="UniProtKB-KW"/>
</dbReference>
<dbReference type="GO" id="GO:0061501">
    <property type="term" value="F:2',3'-cyclic GMP-AMP synthase activity"/>
    <property type="evidence" value="ECO:0007669"/>
    <property type="project" value="UniProtKB-EC"/>
</dbReference>
<keyword evidence="21" id="KW-0479">Metal-binding</keyword>
<dbReference type="GO" id="GO:0002230">
    <property type="term" value="P:positive regulation of defense response to virus by host"/>
    <property type="evidence" value="ECO:0007669"/>
    <property type="project" value="TreeGrafter"/>
</dbReference>
<comment type="similarity">
    <text evidence="9">Belongs to the ITPRIP family.</text>
</comment>
<keyword evidence="36" id="KW-0342">GTP-binding</keyword>
<dbReference type="PANTHER" id="PTHR10656">
    <property type="entry name" value="CELL FATE DETERMINING PROTEIN MAB21-RELATED"/>
    <property type="match status" value="1"/>
</dbReference>
<accession>A0A9J7K6N5</accession>
<keyword evidence="18" id="KW-0808">Transferase</keyword>
<keyword evidence="41" id="KW-0449">Lipoprotein</keyword>
<protein>
    <recommendedName>
        <fullName evidence="42">Cyclic GMP-AMP synthase</fullName>
        <ecNumber evidence="46">2.7.7.86</ecNumber>
    </recommendedName>
    <alternativeName>
        <fullName evidence="47">2'3'-cGAMP synthase</fullName>
    </alternativeName>
    <alternativeName>
        <fullName evidence="48">Mab-21 domain-containing protein 1</fullName>
    </alternativeName>
</protein>
<feature type="compositionally biased region" description="Pro residues" evidence="49">
    <location>
        <begin position="206"/>
        <end position="218"/>
    </location>
</feature>
<keyword evidence="29" id="KW-0832">Ubl conjugation</keyword>
<dbReference type="GO" id="GO:0140693">
    <property type="term" value="F:molecular condensate scaffold activity"/>
    <property type="evidence" value="ECO:0007669"/>
    <property type="project" value="UniProtKB-ARBA"/>
</dbReference>
<dbReference type="FunFam" id="1.10.1410.40:FF:000007">
    <property type="entry name" value="Cyclic GMP-AMP synthase"/>
    <property type="match status" value="1"/>
</dbReference>
<dbReference type="GO" id="GO:0038001">
    <property type="term" value="P:paracrine signaling"/>
    <property type="evidence" value="ECO:0007669"/>
    <property type="project" value="TreeGrafter"/>
</dbReference>
<keyword evidence="14" id="KW-0963">Cytoplasm</keyword>
<name>A0A9J7K6N5_CRIGR</name>
<evidence type="ECO:0000256" key="47">
    <source>
        <dbReference type="ARBA" id="ARBA00075176"/>
    </source>
</evidence>
<dbReference type="OrthoDB" id="6054650at2759"/>
<comment type="similarity">
    <text evidence="10">Belongs to the mab-21 family.</text>
</comment>
<feature type="domain" description="Mab-21-like nucleotidyltransferase" evidence="50">
    <location>
        <begin position="488"/>
        <end position="665"/>
    </location>
</feature>
<feature type="compositionally biased region" description="Polar residues" evidence="49">
    <location>
        <begin position="393"/>
        <end position="408"/>
    </location>
</feature>
<organism evidence="52 55">
    <name type="scientific">Cricetulus griseus</name>
    <name type="common">Chinese hamster</name>
    <name type="synonym">Cricetulus barabensis griseus</name>
    <dbReference type="NCBI Taxonomy" id="10029"/>
    <lineage>
        <taxon>Eukaryota</taxon>
        <taxon>Metazoa</taxon>
        <taxon>Chordata</taxon>
        <taxon>Craniata</taxon>
        <taxon>Vertebrata</taxon>
        <taxon>Euteleostomi</taxon>
        <taxon>Mammalia</taxon>
        <taxon>Eutheria</taxon>
        <taxon>Euarchontoglires</taxon>
        <taxon>Glires</taxon>
        <taxon>Rodentia</taxon>
        <taxon>Myomorpha</taxon>
        <taxon>Muroidea</taxon>
        <taxon>Cricetidae</taxon>
        <taxon>Cricetinae</taxon>
        <taxon>Cricetulus</taxon>
    </lineage>
</organism>
<sequence>MSGFQSSDSAGPRECLRKFASPGPSIFLAATRDLRSFPKVDSSFAERRDSAVEGQFGRPTASLSQKPAETRATMELNRTVAAPSHAGSCDPQKGAHSRCAERVGEPTDKSGARARQGWASVCTKDLQYLATGAAGEAELPTVPENPPPAISDRQLPWVPELQSPAIPDPQLPGVSEPQPPAIPDPQLPRVPEPRSPAIPGTQLPGVPEPKPPAIPDPQLPSVREPQSPAIPDPQLPWVPEPQSPAIPGTQLPGVSDPQPPATPDPQLPRVQEPQPPAILDPKVPGILEPKPPAIPGTKLPGVPEPKPPAIPDPQLPWVPEPQSPAIPGTQLPGVSEPQPPAIPDPNPPGVLEPQSPGIPDPQLPGVSESPLPAIPDSQLLELIEPQMLAITDSELSANSEAPVVTSSPSRRRGARSVGQPGAPRGSRRKQEETPDKKLKKALENLKLKREEISSAATVVNGVVGQLLSRMKNSESEFKGVRRLNSGSYYERVKISAPNEFDVMFKLKVPRIQLQECYHNGVFYLVKLRNIPRGNPLGHFLEDEILSASKMLSKFREIIKEEVEKIKDRDVSVEEEKPGSPAVTLLIRNPEEISVDIILALESKGSWPVSTKEGLPIKNWLGTKVSNNRIGKSFYLVPKSAKVGDGFQGETWRLSFSHIEKYLLKNHGKEKTCCKSTGVKCCRKGTLKLMKYLFELLKKDHEELDVFSSYHVKTAILHMWAENPQDSQWDPKHLSTCFDEILTFFVECLRTEKLMHYFIPKFNLFSQELIDQNSKEFLWKRIEYERNNGFPIFDKF</sequence>
<evidence type="ECO:0000256" key="17">
    <source>
        <dbReference type="ARBA" id="ARBA00022588"/>
    </source>
</evidence>
<evidence type="ECO:0000313" key="54">
    <source>
        <dbReference type="RefSeq" id="XP_027266885.1"/>
    </source>
</evidence>
<dbReference type="GO" id="GO:0003690">
    <property type="term" value="F:double-stranded DNA binding"/>
    <property type="evidence" value="ECO:0007669"/>
    <property type="project" value="TreeGrafter"/>
</dbReference>
<evidence type="ECO:0000313" key="52">
    <source>
        <dbReference type="Proteomes" id="UP001108280"/>
    </source>
</evidence>
<keyword evidence="33" id="KW-0051">Antiviral defense</keyword>
<feature type="compositionally biased region" description="Basic and acidic residues" evidence="49">
    <location>
        <begin position="42"/>
        <end position="51"/>
    </location>
</feature>
<evidence type="ECO:0000256" key="14">
    <source>
        <dbReference type="ARBA" id="ARBA00022490"/>
    </source>
</evidence>
<evidence type="ECO:0000259" key="50">
    <source>
        <dbReference type="Pfam" id="PF03281"/>
    </source>
</evidence>
<evidence type="ECO:0000256" key="3">
    <source>
        <dbReference type="ARBA" id="ARBA00001947"/>
    </source>
</evidence>
<dbReference type="GO" id="GO:0042803">
    <property type="term" value="F:protein homodimerization activity"/>
    <property type="evidence" value="ECO:0007669"/>
    <property type="project" value="UniProtKB-ARBA"/>
</dbReference>
<evidence type="ECO:0000256" key="11">
    <source>
        <dbReference type="ARBA" id="ARBA00022454"/>
    </source>
</evidence>
<dbReference type="Gene3D" id="3.30.460.90">
    <property type="match status" value="1"/>
</dbReference>
<dbReference type="EC" id="2.7.7.86" evidence="46"/>
<evidence type="ECO:0000256" key="2">
    <source>
        <dbReference type="ARBA" id="ARBA00001946"/>
    </source>
</evidence>
<dbReference type="Pfam" id="PF03281">
    <property type="entry name" value="Mab-21"/>
    <property type="match status" value="1"/>
</dbReference>
<evidence type="ECO:0000256" key="1">
    <source>
        <dbReference type="ARBA" id="ARBA00001936"/>
    </source>
</evidence>
<keyword evidence="15" id="KW-1017">Isopeptide bond</keyword>
<dbReference type="RefSeq" id="XP_027266883.1">
    <property type="nucleotide sequence ID" value="XM_027411082.2"/>
</dbReference>
<dbReference type="InterPro" id="IPR024810">
    <property type="entry name" value="MAB21L/cGLR"/>
</dbReference>
<dbReference type="GO" id="GO:0045087">
    <property type="term" value="P:innate immune response"/>
    <property type="evidence" value="ECO:0007669"/>
    <property type="project" value="UniProtKB-KW"/>
</dbReference>
<keyword evidence="12" id="KW-1003">Cell membrane</keyword>
<evidence type="ECO:0000256" key="46">
    <source>
        <dbReference type="ARBA" id="ARBA00066494"/>
    </source>
</evidence>
<evidence type="ECO:0000256" key="38">
    <source>
        <dbReference type="ARBA" id="ARBA00023139"/>
    </source>
</evidence>
<keyword evidence="32" id="KW-0007">Acetylation</keyword>
<evidence type="ECO:0000256" key="19">
    <source>
        <dbReference type="ARBA" id="ARBA00022692"/>
    </source>
</evidence>
<dbReference type="GO" id="GO:0031491">
    <property type="term" value="F:nucleosome binding"/>
    <property type="evidence" value="ECO:0007669"/>
    <property type="project" value="UniProtKB-ARBA"/>
</dbReference>
<feature type="compositionally biased region" description="Basic and acidic residues" evidence="49">
    <location>
        <begin position="98"/>
        <end position="111"/>
    </location>
</feature>
<keyword evidence="52" id="KW-1185">Reference proteome</keyword>
<keyword evidence="23" id="KW-0547">Nucleotide-binding</keyword>
<keyword evidence="27" id="KW-0067">ATP-binding</keyword>
<reference evidence="52" key="2">
    <citation type="journal article" date="2020" name="Biotechnol. Bioeng.">
        <title>Chromosome-scale scaffolds for the Chinese hamster reference genome assembly to facilitate the study of the CHO epigenome.</title>
        <authorList>
            <person name="Hilliard W."/>
            <person name="MacDonald M."/>
            <person name="Lee K.H."/>
        </authorList>
    </citation>
    <scope>NUCLEOTIDE SEQUENCE [LARGE SCALE GENOMIC DNA]</scope>
    <source>
        <strain evidence="52">17A/GY</strain>
    </source>
</reference>
<evidence type="ECO:0000256" key="42">
    <source>
        <dbReference type="ARBA" id="ARBA00044145"/>
    </source>
</evidence>
<evidence type="ECO:0000256" key="12">
    <source>
        <dbReference type="ARBA" id="ARBA00022475"/>
    </source>
</evidence>
<evidence type="ECO:0000256" key="13">
    <source>
        <dbReference type="ARBA" id="ARBA00022481"/>
    </source>
</evidence>
<evidence type="ECO:0000256" key="40">
    <source>
        <dbReference type="ARBA" id="ARBA00023242"/>
    </source>
</evidence>
<feature type="compositionally biased region" description="Pro residues" evidence="49">
    <location>
        <begin position="337"/>
        <end position="362"/>
    </location>
</feature>
<evidence type="ECO:0000256" key="32">
    <source>
        <dbReference type="ARBA" id="ARBA00022990"/>
    </source>
</evidence>
<evidence type="ECO:0000256" key="49">
    <source>
        <dbReference type="SAM" id="MobiDB-lite"/>
    </source>
</evidence>
<dbReference type="PANTHER" id="PTHR10656:SF35">
    <property type="entry name" value="CYCLIC GMP-AMP SYNTHASE"/>
    <property type="match status" value="1"/>
</dbReference>
<keyword evidence="19" id="KW-0812">Transmembrane</keyword>
<keyword evidence="17" id="KW-0399">Innate immunity</keyword>
<keyword evidence="28" id="KW-0460">Magnesium</keyword>
<evidence type="ECO:0000256" key="36">
    <source>
        <dbReference type="ARBA" id="ARBA00023134"/>
    </source>
</evidence>
<keyword evidence="25" id="KW-0013">ADP-ribosylation</keyword>
<dbReference type="GO" id="GO:0051607">
    <property type="term" value="P:defense response to virus"/>
    <property type="evidence" value="ECO:0007669"/>
    <property type="project" value="UniProtKB-KW"/>
</dbReference>
<dbReference type="SMART" id="SM01265">
    <property type="entry name" value="Mab-21"/>
    <property type="match status" value="1"/>
</dbReference>
<evidence type="ECO:0000256" key="35">
    <source>
        <dbReference type="ARBA" id="ARBA00023125"/>
    </source>
</evidence>
<reference evidence="52" key="1">
    <citation type="journal article" date="2018" name="Biotechnol. Bioeng.">
        <title>A reference genome of the Chinese hamster based on a hybrid assembly strategy.</title>
        <authorList>
            <person name="Rupp O."/>
            <person name="MacDonald M.L."/>
            <person name="Li S."/>
            <person name="Dhiman H."/>
            <person name="Polson S."/>
            <person name="Griep S."/>
            <person name="Heffner K."/>
            <person name="Hernandez I."/>
            <person name="Brinkrolf K."/>
            <person name="Jadhav V."/>
            <person name="Samoudi M."/>
            <person name="Hao H."/>
            <person name="Kingham B."/>
            <person name="Goesmann A."/>
            <person name="Betenbaugh M.J."/>
            <person name="Lewis N.E."/>
            <person name="Borth N."/>
            <person name="Lee K.H."/>
        </authorList>
    </citation>
    <scope>NUCLEOTIDE SEQUENCE [LARGE SCALE GENOMIC DNA]</scope>
    <source>
        <strain evidence="52">17A/GY</strain>
    </source>
</reference>
<dbReference type="GO" id="GO:0005634">
    <property type="term" value="C:nucleus"/>
    <property type="evidence" value="ECO:0007669"/>
    <property type="project" value="UniProtKB-SubCell"/>
</dbReference>
<evidence type="ECO:0000256" key="31">
    <source>
        <dbReference type="ARBA" id="ARBA00022989"/>
    </source>
</evidence>
<dbReference type="FunFam" id="3.30.460.90:FF:000005">
    <property type="entry name" value="Cyclic GMP-AMP synthase"/>
    <property type="match status" value="1"/>
</dbReference>
<feature type="compositionally biased region" description="Pro residues" evidence="49">
    <location>
        <begin position="302"/>
        <end position="324"/>
    </location>
</feature>
<feature type="compositionally biased region" description="Pro residues" evidence="49">
    <location>
        <begin position="228"/>
        <end position="244"/>
    </location>
</feature>
<keyword evidence="22" id="KW-0732">Signal</keyword>
<evidence type="ECO:0000313" key="53">
    <source>
        <dbReference type="RefSeq" id="XP_027266883.1"/>
    </source>
</evidence>
<feature type="compositionally biased region" description="Pro residues" evidence="49">
    <location>
        <begin position="177"/>
        <end position="196"/>
    </location>
</feature>
<dbReference type="GO" id="GO:0140896">
    <property type="term" value="P:cGAS/STING signaling pathway"/>
    <property type="evidence" value="ECO:0007669"/>
    <property type="project" value="UniProtKB-ARBA"/>
</dbReference>
<evidence type="ECO:0000256" key="24">
    <source>
        <dbReference type="ARBA" id="ARBA00022763"/>
    </source>
</evidence>
<feature type="region of interest" description="Disordered" evidence="49">
    <location>
        <begin position="81"/>
        <end position="117"/>
    </location>
</feature>
<dbReference type="RefSeq" id="XP_016831481.1">
    <property type="nucleotide sequence ID" value="XM_016975992.3"/>
</dbReference>
<evidence type="ECO:0000256" key="23">
    <source>
        <dbReference type="ARBA" id="ARBA00022741"/>
    </source>
</evidence>
<evidence type="ECO:0000256" key="4">
    <source>
        <dbReference type="ARBA" id="ARBA00004123"/>
    </source>
</evidence>
<evidence type="ECO:0000256" key="33">
    <source>
        <dbReference type="ARBA" id="ARBA00023118"/>
    </source>
</evidence>
<dbReference type="GO" id="GO:0071360">
    <property type="term" value="P:cellular response to exogenous dsRNA"/>
    <property type="evidence" value="ECO:0007669"/>
    <property type="project" value="TreeGrafter"/>
</dbReference>
<comment type="cofactor">
    <cofactor evidence="1">
        <name>Mn(2+)</name>
        <dbReference type="ChEBI" id="CHEBI:29035"/>
    </cofactor>
</comment>
<feature type="region of interest" description="Disordered" evidence="49">
    <location>
        <begin position="42"/>
        <end position="69"/>
    </location>
</feature>
<comment type="subcellular location">
    <subcellularLocation>
        <location evidence="5">Cell membrane</location>
        <topology evidence="5">Peripheral membrane protein</topology>
    </subcellularLocation>
    <subcellularLocation>
        <location evidence="6">Chromosome</location>
    </subcellularLocation>
    <subcellularLocation>
        <location evidence="8">Cytoplasm</location>
        <location evidence="8">Cytosol</location>
    </subcellularLocation>
    <subcellularLocation>
        <location evidence="7">Membrane</location>
        <topology evidence="7">Single-pass type I membrane protein</topology>
    </subcellularLocation>
    <subcellularLocation>
        <location evidence="4">Nucleus</location>
    </subcellularLocation>
</comment>
<keyword evidence="26" id="KW-0862">Zinc</keyword>
<dbReference type="GO" id="GO:0046872">
    <property type="term" value="F:metal ion binding"/>
    <property type="evidence" value="ECO:0007669"/>
    <property type="project" value="UniProtKB-KW"/>
</dbReference>
<reference evidence="53 54" key="3">
    <citation type="submission" date="2025-04" db="UniProtKB">
        <authorList>
            <consortium name="RefSeq"/>
        </authorList>
    </citation>
    <scope>IDENTIFICATION</scope>
    <source>
        <strain evidence="53 54">17A/GY</strain>
        <tissue evidence="53 54">Liver</tissue>
    </source>
</reference>
<evidence type="ECO:0000256" key="30">
    <source>
        <dbReference type="ARBA" id="ARBA00022859"/>
    </source>
</evidence>
<feature type="region of interest" description="Disordered" evidence="49">
    <location>
        <begin position="137"/>
        <end position="378"/>
    </location>
</feature>
<evidence type="ECO:0000256" key="16">
    <source>
        <dbReference type="ARBA" id="ARBA00022553"/>
    </source>
</evidence>
<dbReference type="GO" id="GO:0005886">
    <property type="term" value="C:plasma membrane"/>
    <property type="evidence" value="ECO:0007669"/>
    <property type="project" value="UniProtKB-SubCell"/>
</dbReference>
<evidence type="ECO:0000256" key="15">
    <source>
        <dbReference type="ARBA" id="ARBA00022499"/>
    </source>
</evidence>
<evidence type="ECO:0000256" key="9">
    <source>
        <dbReference type="ARBA" id="ARBA00005554"/>
    </source>
</evidence>
<dbReference type="RefSeq" id="XP_027266885.1">
    <property type="nucleotide sequence ID" value="XM_027411084.2"/>
</dbReference>
<feature type="region of interest" description="Disordered" evidence="49">
    <location>
        <begin position="393"/>
        <end position="437"/>
    </location>
</feature>
<evidence type="ECO:0000256" key="41">
    <source>
        <dbReference type="ARBA" id="ARBA00023288"/>
    </source>
</evidence>
<evidence type="ECO:0000256" key="28">
    <source>
        <dbReference type="ARBA" id="ARBA00022842"/>
    </source>
</evidence>
<dbReference type="Proteomes" id="UP001108280">
    <property type="component" value="Chromosome 4"/>
</dbReference>
<dbReference type="GO" id="GO:0008289">
    <property type="term" value="F:lipid binding"/>
    <property type="evidence" value="ECO:0007669"/>
    <property type="project" value="UniProtKB-KW"/>
</dbReference>
<evidence type="ECO:0000256" key="26">
    <source>
        <dbReference type="ARBA" id="ARBA00022833"/>
    </source>
</evidence>
<gene>
    <name evidence="53 54 55" type="primary">LOC100754516</name>
</gene>
<keyword evidence="34" id="KW-0446">Lipid-binding</keyword>
<evidence type="ECO:0000313" key="55">
    <source>
        <dbReference type="RefSeq" id="XP_035299706.1"/>
    </source>
</evidence>
<evidence type="ECO:0000256" key="37">
    <source>
        <dbReference type="ARBA" id="ARBA00023136"/>
    </source>
</evidence>
<dbReference type="Gene3D" id="1.10.1410.40">
    <property type="match status" value="1"/>
</dbReference>
<keyword evidence="38" id="KW-0564">Palmitate</keyword>
<comment type="cofactor">
    <cofactor evidence="2">
        <name>Mg(2+)</name>
        <dbReference type="ChEBI" id="CHEBI:18420"/>
    </cofactor>
</comment>
<proteinExistence type="inferred from homology"/>